<dbReference type="SUPFAM" id="SSF57667">
    <property type="entry name" value="beta-beta-alpha zinc fingers"/>
    <property type="match status" value="1"/>
</dbReference>
<evidence type="ECO:0000313" key="11">
    <source>
        <dbReference type="EMBL" id="KAK1434043.1"/>
    </source>
</evidence>
<keyword evidence="7" id="KW-0539">Nucleus</keyword>
<dbReference type="EMBL" id="JAUHHV010000002">
    <property type="protein sequence ID" value="KAK1434043.1"/>
    <property type="molecule type" value="Genomic_DNA"/>
</dbReference>
<dbReference type="InterPro" id="IPR003656">
    <property type="entry name" value="Znf_BED"/>
</dbReference>
<dbReference type="GO" id="GO:0003677">
    <property type="term" value="F:DNA binding"/>
    <property type="evidence" value="ECO:0007669"/>
    <property type="project" value="InterPro"/>
</dbReference>
<sequence>MIAATVMTDRCRFKEVVILMAKATHNNESSSVDSQMKNEHRKKSRKKSLVWEHFTIETSDAGCTRARCMQCKKTFAYSLGKKFSGTSHLKRHVTLGICPAIRVKEESGQDIPFLSLPNINGDGTQDDDSPPSKRRKNTSRSRNMSFYQDCCRRDIAKMVIMHDYPLKIVECSAFWNCLKSLQPQVSVLPLDAIESDCLVLYQRERQNLLNLVASTSGRVNLSLEMWITDQSMGYAFITGQFIDDDWKLHRRIFSVIVIPFPDSESAFDHAVHSCVAGWNLENKLLAVTLDESFANKAVRKNLRRLLSVKNPLILNGNFLIGSCYARVVCHLVQDALGVLSKTVKKVRDSVKYMITEKSCQES</sequence>
<dbReference type="GO" id="GO:0009791">
    <property type="term" value="P:post-embryonic development"/>
    <property type="evidence" value="ECO:0007669"/>
    <property type="project" value="UniProtKB-ARBA"/>
</dbReference>
<protein>
    <recommendedName>
        <fullName evidence="10">BED-type domain-containing protein</fullName>
    </recommendedName>
</protein>
<dbReference type="SMART" id="SM00614">
    <property type="entry name" value="ZnF_BED"/>
    <property type="match status" value="1"/>
</dbReference>
<dbReference type="Proteomes" id="UP001229421">
    <property type="component" value="Unassembled WGS sequence"/>
</dbReference>
<evidence type="ECO:0000256" key="4">
    <source>
        <dbReference type="ARBA" id="ARBA00022833"/>
    </source>
</evidence>
<evidence type="ECO:0000256" key="9">
    <source>
        <dbReference type="SAM" id="MobiDB-lite"/>
    </source>
</evidence>
<comment type="subcellular location">
    <subcellularLocation>
        <location evidence="1">Nucleus</location>
    </subcellularLocation>
</comment>
<dbReference type="SUPFAM" id="SSF53098">
    <property type="entry name" value="Ribonuclease H-like"/>
    <property type="match status" value="1"/>
</dbReference>
<dbReference type="Pfam" id="PF02892">
    <property type="entry name" value="zf-BED"/>
    <property type="match status" value="1"/>
</dbReference>
<dbReference type="InterPro" id="IPR036236">
    <property type="entry name" value="Znf_C2H2_sf"/>
</dbReference>
<keyword evidence="12" id="KW-1185">Reference proteome</keyword>
<keyword evidence="5" id="KW-0805">Transcription regulation</keyword>
<dbReference type="InterPro" id="IPR012337">
    <property type="entry name" value="RNaseH-like_sf"/>
</dbReference>
<evidence type="ECO:0000256" key="7">
    <source>
        <dbReference type="ARBA" id="ARBA00023242"/>
    </source>
</evidence>
<name>A0AAD8P595_TARER</name>
<reference evidence="11" key="1">
    <citation type="journal article" date="2023" name="bioRxiv">
        <title>Improved chromosome-level genome assembly for marigold (Tagetes erecta).</title>
        <authorList>
            <person name="Jiang F."/>
            <person name="Yuan L."/>
            <person name="Wang S."/>
            <person name="Wang H."/>
            <person name="Xu D."/>
            <person name="Wang A."/>
            <person name="Fan W."/>
        </authorList>
    </citation>
    <scope>NUCLEOTIDE SEQUENCE</scope>
    <source>
        <strain evidence="11">WSJ</strain>
        <tissue evidence="11">Leaf</tissue>
    </source>
</reference>
<evidence type="ECO:0000256" key="3">
    <source>
        <dbReference type="ARBA" id="ARBA00022771"/>
    </source>
</evidence>
<organism evidence="11 12">
    <name type="scientific">Tagetes erecta</name>
    <name type="common">African marigold</name>
    <dbReference type="NCBI Taxonomy" id="13708"/>
    <lineage>
        <taxon>Eukaryota</taxon>
        <taxon>Viridiplantae</taxon>
        <taxon>Streptophyta</taxon>
        <taxon>Embryophyta</taxon>
        <taxon>Tracheophyta</taxon>
        <taxon>Spermatophyta</taxon>
        <taxon>Magnoliopsida</taxon>
        <taxon>eudicotyledons</taxon>
        <taxon>Gunneridae</taxon>
        <taxon>Pentapetalae</taxon>
        <taxon>asterids</taxon>
        <taxon>campanulids</taxon>
        <taxon>Asterales</taxon>
        <taxon>Asteraceae</taxon>
        <taxon>Asteroideae</taxon>
        <taxon>Heliantheae alliance</taxon>
        <taxon>Tageteae</taxon>
        <taxon>Tagetes</taxon>
    </lineage>
</organism>
<feature type="region of interest" description="Disordered" evidence="9">
    <location>
        <begin position="114"/>
        <end position="141"/>
    </location>
</feature>
<evidence type="ECO:0000256" key="2">
    <source>
        <dbReference type="ARBA" id="ARBA00022723"/>
    </source>
</evidence>
<comment type="caution">
    <text evidence="11">The sequence shown here is derived from an EMBL/GenBank/DDBJ whole genome shotgun (WGS) entry which is preliminary data.</text>
</comment>
<keyword evidence="3 8" id="KW-0863">Zinc-finger</keyword>
<evidence type="ECO:0000259" key="10">
    <source>
        <dbReference type="PROSITE" id="PS50808"/>
    </source>
</evidence>
<feature type="domain" description="BED-type" evidence="10">
    <location>
        <begin position="45"/>
        <end position="105"/>
    </location>
</feature>
<dbReference type="GO" id="GO:0008270">
    <property type="term" value="F:zinc ion binding"/>
    <property type="evidence" value="ECO:0007669"/>
    <property type="project" value="UniProtKB-KW"/>
</dbReference>
<dbReference type="PANTHER" id="PTHR46481:SF10">
    <property type="entry name" value="ZINC FINGER BED DOMAIN-CONTAINING PROTEIN 39"/>
    <property type="match status" value="1"/>
</dbReference>
<proteinExistence type="predicted"/>
<gene>
    <name evidence="11" type="ORF">QVD17_10961</name>
</gene>
<evidence type="ECO:0000256" key="5">
    <source>
        <dbReference type="ARBA" id="ARBA00023015"/>
    </source>
</evidence>
<keyword evidence="4" id="KW-0862">Zinc</keyword>
<keyword evidence="6" id="KW-0804">Transcription</keyword>
<evidence type="ECO:0000256" key="1">
    <source>
        <dbReference type="ARBA" id="ARBA00004123"/>
    </source>
</evidence>
<evidence type="ECO:0000256" key="8">
    <source>
        <dbReference type="PROSITE-ProRule" id="PRU00027"/>
    </source>
</evidence>
<dbReference type="PANTHER" id="PTHR46481">
    <property type="entry name" value="ZINC FINGER BED DOMAIN-CONTAINING PROTEIN 4"/>
    <property type="match status" value="1"/>
</dbReference>
<dbReference type="InterPro" id="IPR052035">
    <property type="entry name" value="ZnF_BED_domain_contain"/>
</dbReference>
<keyword evidence="2" id="KW-0479">Metal-binding</keyword>
<dbReference type="PROSITE" id="PS50808">
    <property type="entry name" value="ZF_BED"/>
    <property type="match status" value="1"/>
</dbReference>
<dbReference type="AlphaFoldDB" id="A0AAD8P595"/>
<dbReference type="GO" id="GO:0005634">
    <property type="term" value="C:nucleus"/>
    <property type="evidence" value="ECO:0007669"/>
    <property type="project" value="UniProtKB-SubCell"/>
</dbReference>
<accession>A0AAD8P595</accession>
<evidence type="ECO:0000256" key="6">
    <source>
        <dbReference type="ARBA" id="ARBA00023163"/>
    </source>
</evidence>
<evidence type="ECO:0000313" key="12">
    <source>
        <dbReference type="Proteomes" id="UP001229421"/>
    </source>
</evidence>